<comment type="caution">
    <text evidence="1">The sequence shown here is derived from an EMBL/GenBank/DDBJ whole genome shotgun (WGS) entry which is preliminary data.</text>
</comment>
<evidence type="ECO:0000313" key="2">
    <source>
        <dbReference type="Proteomes" id="UP000538147"/>
    </source>
</evidence>
<evidence type="ECO:0000313" key="1">
    <source>
        <dbReference type="EMBL" id="MBB6226732.1"/>
    </source>
</evidence>
<keyword evidence="2" id="KW-1185">Reference proteome</keyword>
<dbReference type="Gene3D" id="3.30.160.880">
    <property type="entry name" value="Cell division protein ZapA protomer, N-terminal domain"/>
    <property type="match status" value="1"/>
</dbReference>
<dbReference type="InterPro" id="IPR007838">
    <property type="entry name" value="Cell_div_ZapA-like"/>
</dbReference>
<dbReference type="EMBL" id="JACIIV010000005">
    <property type="protein sequence ID" value="MBB6226732.1"/>
    <property type="molecule type" value="Genomic_DNA"/>
</dbReference>
<dbReference type="GO" id="GO:0051301">
    <property type="term" value="P:cell division"/>
    <property type="evidence" value="ECO:0007669"/>
    <property type="project" value="UniProtKB-KW"/>
</dbReference>
<dbReference type="Proteomes" id="UP000538147">
    <property type="component" value="Unassembled WGS sequence"/>
</dbReference>
<dbReference type="InterPro" id="IPR042233">
    <property type="entry name" value="Cell_div_ZapA_N"/>
</dbReference>
<proteinExistence type="predicted"/>
<accession>A0A841LC60</accession>
<dbReference type="SUPFAM" id="SSF102829">
    <property type="entry name" value="Cell division protein ZapA-like"/>
    <property type="match status" value="1"/>
</dbReference>
<dbReference type="Pfam" id="PF05164">
    <property type="entry name" value="ZapA"/>
    <property type="match status" value="1"/>
</dbReference>
<keyword evidence="1" id="KW-0132">Cell division</keyword>
<keyword evidence="1" id="KW-0131">Cell cycle</keyword>
<dbReference type="RefSeq" id="WP_184195990.1">
    <property type="nucleotide sequence ID" value="NZ_BMOX01000009.1"/>
</dbReference>
<gene>
    <name evidence="1" type="ORF">FHS79_000890</name>
</gene>
<dbReference type="AlphaFoldDB" id="A0A841LC60"/>
<name>A0A841LC60_9SPHN</name>
<dbReference type="InterPro" id="IPR036192">
    <property type="entry name" value="Cell_div_ZapA-like_sf"/>
</dbReference>
<organism evidence="1 2">
    <name type="scientific">Polymorphobacter multimanifer</name>
    <dbReference type="NCBI Taxonomy" id="1070431"/>
    <lineage>
        <taxon>Bacteria</taxon>
        <taxon>Pseudomonadati</taxon>
        <taxon>Pseudomonadota</taxon>
        <taxon>Alphaproteobacteria</taxon>
        <taxon>Sphingomonadales</taxon>
        <taxon>Sphingosinicellaceae</taxon>
        <taxon>Polymorphobacter</taxon>
    </lineage>
</organism>
<reference evidence="1 2" key="1">
    <citation type="submission" date="2020-08" db="EMBL/GenBank/DDBJ databases">
        <title>Genomic Encyclopedia of Type Strains, Phase IV (KMG-IV): sequencing the most valuable type-strain genomes for metagenomic binning, comparative biology and taxonomic classification.</title>
        <authorList>
            <person name="Goeker M."/>
        </authorList>
    </citation>
    <scope>NUCLEOTIDE SEQUENCE [LARGE SCALE GENOMIC DNA]</scope>
    <source>
        <strain evidence="1 2">DSM 102189</strain>
    </source>
</reference>
<protein>
    <submittedName>
        <fullName evidence="1">Cell division protein ZapA</fullName>
    </submittedName>
</protein>
<sequence length="112" mass="11653">MAQVSAHIAGRNYPLACRDGDEPHLLALVAGLEAKAQALTAQLGTMAEQRLLLMVALMVADELHEERTAKEAPLAAAAIGTDPALVAWLEAMTARVEALAGTLESAGHKTTA</sequence>